<protein>
    <recommendedName>
        <fullName evidence="5">Protein-export protein SecB</fullName>
    </recommendedName>
</protein>
<dbReference type="InterPro" id="IPR003708">
    <property type="entry name" value="SecB"/>
</dbReference>
<dbReference type="PRINTS" id="PR01594">
    <property type="entry name" value="SECBCHAPRONE"/>
</dbReference>
<keyword evidence="2 5" id="KW-0813">Transport</keyword>
<dbReference type="RefSeq" id="WP_010961758.1">
    <property type="nucleotide sequence ID" value="NZ_CP079096.1"/>
</dbReference>
<dbReference type="OMA" id="CPNVLFP"/>
<keyword evidence="5" id="KW-0963">Cytoplasm</keyword>
<evidence type="ECO:0000256" key="4">
    <source>
        <dbReference type="ARBA" id="ARBA00023010"/>
    </source>
</evidence>
<sequence length="155" mass="17388">MSEENQQPERQFAIQKLYVKDVSFETPNSPAVFTLKWEPKVEFNLGSKVQQLQEGLFEVSLSVTITVKLEEKTAYLVEICQAGIFTISGFPEQEMGPLLGSYCPNILFPYAREAVSDLVNKGGFPPMLLAPINFDALYMQQVQMAQQQAQPATPH</sequence>
<name>A0AA35UQV8_METCP</name>
<dbReference type="NCBIfam" id="NF004394">
    <property type="entry name" value="PRK05751.1-5"/>
    <property type="match status" value="1"/>
</dbReference>
<dbReference type="Pfam" id="PF02556">
    <property type="entry name" value="SecB"/>
    <property type="match status" value="1"/>
</dbReference>
<evidence type="ECO:0000256" key="1">
    <source>
        <dbReference type="ARBA" id="ARBA00009990"/>
    </source>
</evidence>
<accession>A0AA35UQV8</accession>
<dbReference type="Gene3D" id="3.10.420.10">
    <property type="entry name" value="SecB-like"/>
    <property type="match status" value="1"/>
</dbReference>
<comment type="function">
    <text evidence="5">One of the proteins required for the normal export of preproteins out of the cell cytoplasm. It is a molecular chaperone that binds to a subset of precursor proteins, maintaining them in a translocation-competent state. It also specifically binds to its receptor SecA.</text>
</comment>
<keyword evidence="3 5" id="KW-0653">Protein transport</keyword>
<dbReference type="GO" id="GO:0051082">
    <property type="term" value="F:unfolded protein binding"/>
    <property type="evidence" value="ECO:0007669"/>
    <property type="project" value="InterPro"/>
</dbReference>
<organism evidence="6 7">
    <name type="scientific">Methylococcus capsulatus</name>
    <dbReference type="NCBI Taxonomy" id="414"/>
    <lineage>
        <taxon>Bacteria</taxon>
        <taxon>Pseudomonadati</taxon>
        <taxon>Pseudomonadota</taxon>
        <taxon>Gammaproteobacteria</taxon>
        <taxon>Methylococcales</taxon>
        <taxon>Methylococcaceae</taxon>
        <taxon>Methylococcus</taxon>
    </lineage>
</organism>
<evidence type="ECO:0000313" key="7">
    <source>
        <dbReference type="Proteomes" id="UP001158598"/>
    </source>
</evidence>
<dbReference type="GO" id="GO:0005737">
    <property type="term" value="C:cytoplasm"/>
    <property type="evidence" value="ECO:0007669"/>
    <property type="project" value="UniProtKB-SubCell"/>
</dbReference>
<dbReference type="NCBIfam" id="NF004393">
    <property type="entry name" value="PRK05751.1-4"/>
    <property type="match status" value="1"/>
</dbReference>
<dbReference type="NCBIfam" id="TIGR00809">
    <property type="entry name" value="secB"/>
    <property type="match status" value="1"/>
</dbReference>
<evidence type="ECO:0000256" key="2">
    <source>
        <dbReference type="ARBA" id="ARBA00022448"/>
    </source>
</evidence>
<reference evidence="6" key="1">
    <citation type="submission" date="2023-03" db="EMBL/GenBank/DDBJ databases">
        <authorList>
            <person name="Pearce D."/>
        </authorList>
    </citation>
    <scope>NUCLEOTIDE SEQUENCE</scope>
    <source>
        <strain evidence="6">Mc</strain>
    </source>
</reference>
<comment type="similarity">
    <text evidence="1 5">Belongs to the SecB family.</text>
</comment>
<dbReference type="SUPFAM" id="SSF54611">
    <property type="entry name" value="SecB-like"/>
    <property type="match status" value="1"/>
</dbReference>
<evidence type="ECO:0000256" key="5">
    <source>
        <dbReference type="HAMAP-Rule" id="MF_00821"/>
    </source>
</evidence>
<dbReference type="Proteomes" id="UP001158598">
    <property type="component" value="Chromosome"/>
</dbReference>
<evidence type="ECO:0000313" key="6">
    <source>
        <dbReference type="EMBL" id="CAI8826330.1"/>
    </source>
</evidence>
<evidence type="ECO:0000256" key="3">
    <source>
        <dbReference type="ARBA" id="ARBA00022927"/>
    </source>
</evidence>
<gene>
    <name evidence="5 6" type="primary">secB</name>
    <name evidence="6" type="ORF">MCNOR_2043</name>
</gene>
<dbReference type="PANTHER" id="PTHR36918:SF1">
    <property type="entry name" value="PROTEIN-EXPORT PROTEIN SECB"/>
    <property type="match status" value="1"/>
</dbReference>
<comment type="subunit">
    <text evidence="5">Homotetramer, a dimer of dimers. One homotetramer interacts with 1 SecA dimer.</text>
</comment>
<dbReference type="GO" id="GO:0006457">
    <property type="term" value="P:protein folding"/>
    <property type="evidence" value="ECO:0007669"/>
    <property type="project" value="UniProtKB-UniRule"/>
</dbReference>
<dbReference type="InterPro" id="IPR035958">
    <property type="entry name" value="SecB-like_sf"/>
</dbReference>
<comment type="subcellular location">
    <subcellularLocation>
        <location evidence="5">Cytoplasm</location>
    </subcellularLocation>
</comment>
<keyword evidence="5" id="KW-0143">Chaperone</keyword>
<dbReference type="GO" id="GO:0051262">
    <property type="term" value="P:protein tetramerization"/>
    <property type="evidence" value="ECO:0007669"/>
    <property type="project" value="InterPro"/>
</dbReference>
<dbReference type="EMBL" id="OX458332">
    <property type="protein sequence ID" value="CAI8826330.1"/>
    <property type="molecule type" value="Genomic_DNA"/>
</dbReference>
<keyword evidence="4 5" id="KW-0811">Translocation</keyword>
<proteinExistence type="inferred from homology"/>
<dbReference type="GO" id="GO:0015031">
    <property type="term" value="P:protein transport"/>
    <property type="evidence" value="ECO:0007669"/>
    <property type="project" value="UniProtKB-UniRule"/>
</dbReference>
<dbReference type="HAMAP" id="MF_00821">
    <property type="entry name" value="SecB"/>
    <property type="match status" value="1"/>
</dbReference>
<dbReference type="SMR" id="A0AA35UQV8"/>
<dbReference type="GeneID" id="88224731"/>
<dbReference type="AlphaFoldDB" id="A0AA35UQV8"/>
<dbReference type="PANTHER" id="PTHR36918">
    <property type="match status" value="1"/>
</dbReference>